<dbReference type="Proteomes" id="UP000297527">
    <property type="component" value="Unassembled WGS sequence"/>
</dbReference>
<comment type="caution">
    <text evidence="3">The sequence shown here is derived from an EMBL/GenBank/DDBJ whole genome shotgun (WGS) entry which is preliminary data.</text>
</comment>
<proteinExistence type="inferred from homology"/>
<dbReference type="OrthoDB" id="3687641at2759"/>
<dbReference type="GO" id="GO:0043386">
    <property type="term" value="P:mycotoxin biosynthetic process"/>
    <property type="evidence" value="ECO:0007669"/>
    <property type="project" value="InterPro"/>
</dbReference>
<organism evidence="3 4">
    <name type="scientific">Botryotinia convoluta</name>
    <dbReference type="NCBI Taxonomy" id="54673"/>
    <lineage>
        <taxon>Eukaryota</taxon>
        <taxon>Fungi</taxon>
        <taxon>Dikarya</taxon>
        <taxon>Ascomycota</taxon>
        <taxon>Pezizomycotina</taxon>
        <taxon>Leotiomycetes</taxon>
        <taxon>Helotiales</taxon>
        <taxon>Sclerotiniaceae</taxon>
        <taxon>Botryotinia</taxon>
    </lineage>
</organism>
<evidence type="ECO:0000256" key="1">
    <source>
        <dbReference type="ARBA" id="ARBA00004685"/>
    </source>
</evidence>
<reference evidence="3 4" key="1">
    <citation type="submission" date="2017-12" db="EMBL/GenBank/DDBJ databases">
        <title>Comparative genomics of Botrytis spp.</title>
        <authorList>
            <person name="Valero-Jimenez C.A."/>
            <person name="Tapia P."/>
            <person name="Veloso J."/>
            <person name="Silva-Moreno E."/>
            <person name="Staats M."/>
            <person name="Valdes J.H."/>
            <person name="Van Kan J.A.L."/>
        </authorList>
    </citation>
    <scope>NUCLEOTIDE SEQUENCE [LARGE SCALE GENOMIC DNA]</scope>
    <source>
        <strain evidence="3 4">MUCL11595</strain>
    </source>
</reference>
<dbReference type="EMBL" id="PQXN01000007">
    <property type="protein sequence ID" value="TGO64392.1"/>
    <property type="molecule type" value="Genomic_DNA"/>
</dbReference>
<protein>
    <submittedName>
        <fullName evidence="3">Uncharacterized protein</fullName>
    </submittedName>
</protein>
<dbReference type="Pfam" id="PF11807">
    <property type="entry name" value="UstYa"/>
    <property type="match status" value="1"/>
</dbReference>
<comment type="similarity">
    <text evidence="2">Belongs to the ustYa family.</text>
</comment>
<evidence type="ECO:0000256" key="2">
    <source>
        <dbReference type="ARBA" id="ARBA00035112"/>
    </source>
</evidence>
<dbReference type="PANTHER" id="PTHR33365:SF4">
    <property type="entry name" value="CYCLOCHLOROTINE BIOSYNTHESIS PROTEIN O"/>
    <property type="match status" value="1"/>
</dbReference>
<dbReference type="InterPro" id="IPR021765">
    <property type="entry name" value="UstYa-like"/>
</dbReference>
<sequence length="306" mass="34480">MCALVFKHTKFTVFFTLVLLLIISLFVFFRASLPSSQTYGSWLSPSPCSCEQPSVSGNNELTRTPPSAYLQAFRMRPELEDMTELGDAMWATISSTKKGGFLWIRHNETYNTGHGVSMFHALHCLSMIRDAVKGSKSGAVAHSHGSKRGMHMEKSEEEMHVGHCLSYVAQSLLCSADGTLERPKTYTDDAGNVLRDDVDGEDIEHQCKSAGYLIEKIEQTEKRPLDSVPRLKEGATMWDLFDELRVLFCPPHHVIPVLACMHRLEIRLWHSLSFDPIVRQNAEVSATHQRLANLLNTVLAMRLNLY</sequence>
<accession>A0A4Z1IY54</accession>
<keyword evidence="4" id="KW-1185">Reference proteome</keyword>
<evidence type="ECO:0000313" key="4">
    <source>
        <dbReference type="Proteomes" id="UP000297527"/>
    </source>
</evidence>
<comment type="pathway">
    <text evidence="1">Mycotoxin biosynthesis.</text>
</comment>
<dbReference type="PANTHER" id="PTHR33365">
    <property type="entry name" value="YALI0B05434P"/>
    <property type="match status" value="1"/>
</dbReference>
<dbReference type="AlphaFoldDB" id="A0A4Z1IY54"/>
<name>A0A4Z1IY54_9HELO</name>
<evidence type="ECO:0000313" key="3">
    <source>
        <dbReference type="EMBL" id="TGO64392.1"/>
    </source>
</evidence>
<gene>
    <name evidence="3" type="ORF">BCON_0007g00420</name>
</gene>